<name>A0A158P9J5_ANGCA</name>
<protein>
    <submittedName>
        <fullName evidence="4">ZP domain-containing protein</fullName>
    </submittedName>
</protein>
<reference evidence="3" key="1">
    <citation type="submission" date="2012-09" db="EMBL/GenBank/DDBJ databases">
        <authorList>
            <person name="Martin A.A."/>
        </authorList>
    </citation>
    <scope>NUCLEOTIDE SEQUENCE</scope>
</reference>
<dbReference type="PANTHER" id="PTHR47327">
    <property type="entry name" value="FI18240P1-RELATED"/>
    <property type="match status" value="1"/>
</dbReference>
<dbReference type="InterPro" id="IPR001507">
    <property type="entry name" value="ZP_dom"/>
</dbReference>
<feature type="transmembrane region" description="Helical" evidence="1">
    <location>
        <begin position="448"/>
        <end position="470"/>
    </location>
</feature>
<keyword evidence="1" id="KW-0472">Membrane</keyword>
<evidence type="ECO:0000256" key="1">
    <source>
        <dbReference type="SAM" id="Phobius"/>
    </source>
</evidence>
<dbReference type="InterPro" id="IPR052774">
    <property type="entry name" value="Celegans_DevNeuronal_Protein"/>
</dbReference>
<keyword evidence="3" id="KW-1185">Reference proteome</keyword>
<dbReference type="AlphaFoldDB" id="A0A158P9J5"/>
<evidence type="ECO:0000313" key="4">
    <source>
        <dbReference type="WBParaSite" id="ACAC_0000832401-mRNA-1"/>
    </source>
</evidence>
<keyword evidence="1" id="KW-0812">Transmembrane</keyword>
<evidence type="ECO:0000313" key="3">
    <source>
        <dbReference type="Proteomes" id="UP000035642"/>
    </source>
</evidence>
<dbReference type="PROSITE" id="PS51034">
    <property type="entry name" value="ZP_2"/>
    <property type="match status" value="1"/>
</dbReference>
<dbReference type="PANTHER" id="PTHR47327:SF1">
    <property type="entry name" value="RE15579P"/>
    <property type="match status" value="1"/>
</dbReference>
<organism evidence="3 4">
    <name type="scientific">Angiostrongylus cantonensis</name>
    <name type="common">Rat lungworm</name>
    <dbReference type="NCBI Taxonomy" id="6313"/>
    <lineage>
        <taxon>Eukaryota</taxon>
        <taxon>Metazoa</taxon>
        <taxon>Ecdysozoa</taxon>
        <taxon>Nematoda</taxon>
        <taxon>Chromadorea</taxon>
        <taxon>Rhabditida</taxon>
        <taxon>Rhabditina</taxon>
        <taxon>Rhabditomorpha</taxon>
        <taxon>Strongyloidea</taxon>
        <taxon>Metastrongylidae</taxon>
        <taxon>Angiostrongylus</taxon>
    </lineage>
</organism>
<dbReference type="GO" id="GO:0009653">
    <property type="term" value="P:anatomical structure morphogenesis"/>
    <property type="evidence" value="ECO:0007669"/>
    <property type="project" value="TreeGrafter"/>
</dbReference>
<reference evidence="4" key="2">
    <citation type="submission" date="2016-04" db="UniProtKB">
        <authorList>
            <consortium name="WormBaseParasite"/>
        </authorList>
    </citation>
    <scope>IDENTIFICATION</scope>
</reference>
<feature type="domain" description="ZP" evidence="2">
    <location>
        <begin position="133"/>
        <end position="408"/>
    </location>
</feature>
<dbReference type="WBParaSite" id="ACAC_0000832401-mRNA-1">
    <property type="protein sequence ID" value="ACAC_0000832401-mRNA-1"/>
    <property type="gene ID" value="ACAC_0000832401"/>
</dbReference>
<dbReference type="Proteomes" id="UP000035642">
    <property type="component" value="Unassembled WGS sequence"/>
</dbReference>
<evidence type="ECO:0000259" key="2">
    <source>
        <dbReference type="PROSITE" id="PS51034"/>
    </source>
</evidence>
<keyword evidence="1" id="KW-1133">Transmembrane helix</keyword>
<sequence length="478" mass="54346">MTVLLCFLPRFRSVVCPGDMGALFLSNNLISDNYELGSYCYDYCASSNCTGVLVNRNWCLSMNIDQFYGHIGYNNMIFRKEFPCNSITFFAQTRGCFLNTANSSTAKVLDNTENDFHVVYMEHQRLKKLGREQCSNSFHTIPWNQVALRGEAILVNVSGSFDNCLALCSSGCDYAAYSEYFSECFLITYDPNGQSFDFINDDFQVKMRKKSFLDHGVDVELKTICHYDSIIVKQNTFTEKALITEYDQFYRISCDYSNHNATLSVSSALQVGRGNYTTIRPLGEVPFTSMKMELRAKQRHEQNKVILGQFFDLEFDDIHTNDTNYTLANCFARSADGRENITLVENGCPTRTALEYVVRGGIRKHQNGFSLPMRAFRFKNGGTVKIVCRLDNCDHCDTRVCTKNIQKRSYANEKPMDFTESEEVEILLTVTDEAVSHQSTYCVTRTNFVSVSSLGSAALIAQFVVLLKLFHRARSHAM</sequence>
<dbReference type="STRING" id="6313.A0A158P9J5"/>
<proteinExistence type="predicted"/>
<accession>A0A158P9J5</accession>